<dbReference type="AlphaFoldDB" id="A0A085VVS9"/>
<reference evidence="2 3" key="1">
    <citation type="submission" date="2014-04" db="EMBL/GenBank/DDBJ databases">
        <title>Genome assembly of Hyalangium minutum DSM 14724.</title>
        <authorList>
            <person name="Sharma G."/>
            <person name="Subramanian S."/>
        </authorList>
    </citation>
    <scope>NUCLEOTIDE SEQUENCE [LARGE SCALE GENOMIC DNA]</scope>
    <source>
        <strain evidence="2 3">DSM 14724</strain>
    </source>
</reference>
<organism evidence="2 3">
    <name type="scientific">Hyalangium minutum</name>
    <dbReference type="NCBI Taxonomy" id="394096"/>
    <lineage>
        <taxon>Bacteria</taxon>
        <taxon>Pseudomonadati</taxon>
        <taxon>Myxococcota</taxon>
        <taxon>Myxococcia</taxon>
        <taxon>Myxococcales</taxon>
        <taxon>Cystobacterineae</taxon>
        <taxon>Archangiaceae</taxon>
        <taxon>Hyalangium</taxon>
    </lineage>
</organism>
<accession>A0A085VVS9</accession>
<evidence type="ECO:0000313" key="2">
    <source>
        <dbReference type="EMBL" id="KFE59542.1"/>
    </source>
</evidence>
<dbReference type="STRING" id="394096.DB31_6134"/>
<name>A0A085VVS9_9BACT</name>
<feature type="region of interest" description="Disordered" evidence="1">
    <location>
        <begin position="32"/>
        <end position="78"/>
    </location>
</feature>
<dbReference type="Proteomes" id="UP000028725">
    <property type="component" value="Unassembled WGS sequence"/>
</dbReference>
<protein>
    <submittedName>
        <fullName evidence="2">Uncharacterized protein</fullName>
    </submittedName>
</protein>
<evidence type="ECO:0000256" key="1">
    <source>
        <dbReference type="SAM" id="MobiDB-lite"/>
    </source>
</evidence>
<comment type="caution">
    <text evidence="2">The sequence shown here is derived from an EMBL/GenBank/DDBJ whole genome shotgun (WGS) entry which is preliminary data.</text>
</comment>
<proteinExistence type="predicted"/>
<gene>
    <name evidence="2" type="ORF">DB31_6134</name>
</gene>
<dbReference type="EMBL" id="JMCB01000033">
    <property type="protein sequence ID" value="KFE59542.1"/>
    <property type="molecule type" value="Genomic_DNA"/>
</dbReference>
<keyword evidence="3" id="KW-1185">Reference proteome</keyword>
<evidence type="ECO:0000313" key="3">
    <source>
        <dbReference type="Proteomes" id="UP000028725"/>
    </source>
</evidence>
<sequence length="78" mass="8787">MLRVSLSLNTGCGFPGQRPPLAARCERRTASVRSRLHRPASPWEHGRETNTLGSVDRHRYSGLENPHGPEPGARFERR</sequence>